<organism evidence="2 3">
    <name type="scientific">Popillia japonica</name>
    <name type="common">Japanese beetle</name>
    <dbReference type="NCBI Taxonomy" id="7064"/>
    <lineage>
        <taxon>Eukaryota</taxon>
        <taxon>Metazoa</taxon>
        <taxon>Ecdysozoa</taxon>
        <taxon>Arthropoda</taxon>
        <taxon>Hexapoda</taxon>
        <taxon>Insecta</taxon>
        <taxon>Pterygota</taxon>
        <taxon>Neoptera</taxon>
        <taxon>Endopterygota</taxon>
        <taxon>Coleoptera</taxon>
        <taxon>Polyphaga</taxon>
        <taxon>Scarabaeiformia</taxon>
        <taxon>Scarabaeidae</taxon>
        <taxon>Rutelinae</taxon>
        <taxon>Popillia</taxon>
    </lineage>
</organism>
<evidence type="ECO:0000259" key="1">
    <source>
        <dbReference type="Pfam" id="PF13843"/>
    </source>
</evidence>
<reference evidence="2 3" key="1">
    <citation type="journal article" date="2024" name="BMC Genomics">
        <title>De novo assembly and annotation of Popillia japonica's genome with initial clues to its potential as an invasive pest.</title>
        <authorList>
            <person name="Cucini C."/>
            <person name="Boschi S."/>
            <person name="Funari R."/>
            <person name="Cardaioli E."/>
            <person name="Iannotti N."/>
            <person name="Marturano G."/>
            <person name="Paoli F."/>
            <person name="Bruttini M."/>
            <person name="Carapelli A."/>
            <person name="Frati F."/>
            <person name="Nardi F."/>
        </authorList>
    </citation>
    <scope>NUCLEOTIDE SEQUENCE [LARGE SCALE GENOMIC DNA]</scope>
    <source>
        <strain evidence="2">DMR45628</strain>
    </source>
</reference>
<dbReference type="Pfam" id="PF13843">
    <property type="entry name" value="DDE_Tnp_1_7"/>
    <property type="match status" value="1"/>
</dbReference>
<protein>
    <submittedName>
        <fullName evidence="2">Transposase IS4</fullName>
    </submittedName>
</protein>
<sequence length="186" mass="22262">MSRLDRRRPLTSTELTHLAENIEDLSNIEDEYDVDFQEILSESEDNLESQSEEDYQMKVVLKNFIVLSTLPSQKRVNYNCFFGVPTYKSRWIEMRERIHRQNVDKRFLYTPPYLLIKAGGLRCGKESTVKMWTRDSSIRRPIFCATMSVNRFEEISRFLRLDDKTTRIDRKKEDKLAAIKKFWTYL</sequence>
<dbReference type="EMBL" id="JASPKY010000138">
    <property type="protein sequence ID" value="KAK9731085.1"/>
    <property type="molecule type" value="Genomic_DNA"/>
</dbReference>
<keyword evidence="3" id="KW-1185">Reference proteome</keyword>
<gene>
    <name evidence="2" type="ORF">QE152_g13948</name>
</gene>
<proteinExistence type="predicted"/>
<evidence type="ECO:0000313" key="3">
    <source>
        <dbReference type="Proteomes" id="UP001458880"/>
    </source>
</evidence>
<comment type="caution">
    <text evidence="2">The sequence shown here is derived from an EMBL/GenBank/DDBJ whole genome shotgun (WGS) entry which is preliminary data.</text>
</comment>
<dbReference type="InterPro" id="IPR029526">
    <property type="entry name" value="PGBD"/>
</dbReference>
<dbReference type="Proteomes" id="UP001458880">
    <property type="component" value="Unassembled WGS sequence"/>
</dbReference>
<evidence type="ECO:0000313" key="2">
    <source>
        <dbReference type="EMBL" id="KAK9731085.1"/>
    </source>
</evidence>
<name>A0AAW1LAE9_POPJA</name>
<accession>A0AAW1LAE9</accession>
<feature type="domain" description="PiggyBac transposable element-derived protein" evidence="1">
    <location>
        <begin position="126"/>
        <end position="186"/>
    </location>
</feature>
<dbReference type="AlphaFoldDB" id="A0AAW1LAE9"/>